<sequence>MEAFRREVGLFWFGLAPKLKRIGII</sequence>
<dbReference type="EMBL" id="UINC01177095">
    <property type="protein sequence ID" value="SVD84541.1"/>
    <property type="molecule type" value="Genomic_DNA"/>
</dbReference>
<gene>
    <name evidence="1" type="ORF">METZ01_LOCUS437395</name>
</gene>
<evidence type="ECO:0000313" key="1">
    <source>
        <dbReference type="EMBL" id="SVD84541.1"/>
    </source>
</evidence>
<name>A0A382YNE9_9ZZZZ</name>
<dbReference type="AlphaFoldDB" id="A0A382YNE9"/>
<accession>A0A382YNE9</accession>
<proteinExistence type="predicted"/>
<organism evidence="1">
    <name type="scientific">marine metagenome</name>
    <dbReference type="NCBI Taxonomy" id="408172"/>
    <lineage>
        <taxon>unclassified sequences</taxon>
        <taxon>metagenomes</taxon>
        <taxon>ecological metagenomes</taxon>
    </lineage>
</organism>
<reference evidence="1" key="1">
    <citation type="submission" date="2018-05" db="EMBL/GenBank/DDBJ databases">
        <authorList>
            <person name="Lanie J.A."/>
            <person name="Ng W.-L."/>
            <person name="Kazmierczak K.M."/>
            <person name="Andrzejewski T.M."/>
            <person name="Davidsen T.M."/>
            <person name="Wayne K.J."/>
            <person name="Tettelin H."/>
            <person name="Glass J.I."/>
            <person name="Rusch D."/>
            <person name="Podicherti R."/>
            <person name="Tsui H.-C.T."/>
            <person name="Winkler M.E."/>
        </authorList>
    </citation>
    <scope>NUCLEOTIDE SEQUENCE</scope>
</reference>
<protein>
    <submittedName>
        <fullName evidence="1">Uncharacterized protein</fullName>
    </submittedName>
</protein>